<keyword evidence="10 16" id="KW-0520">NAD</keyword>
<keyword evidence="8 16" id="KW-1278">Translocase</keyword>
<evidence type="ECO:0000256" key="15">
    <source>
        <dbReference type="ARBA" id="ARBA00023201"/>
    </source>
</evidence>
<evidence type="ECO:0000256" key="3">
    <source>
        <dbReference type="ARBA" id="ARBA00022519"/>
    </source>
</evidence>
<comment type="cofactor">
    <cofactor evidence="16 17">
        <name>FMN</name>
        <dbReference type="ChEBI" id="CHEBI:58210"/>
    </cofactor>
</comment>
<evidence type="ECO:0000256" key="11">
    <source>
        <dbReference type="ARBA" id="ARBA00023053"/>
    </source>
</evidence>
<name>A0A3A1YGR5_9GAMM</name>
<evidence type="ECO:0000256" key="5">
    <source>
        <dbReference type="ARBA" id="ARBA00022630"/>
    </source>
</evidence>
<protein>
    <recommendedName>
        <fullName evidence="16">Na(+)-translocating NADH-quinone reductase subunit B</fullName>
        <shortName evidence="16">Na(+)-NQR subunit B</shortName>
        <shortName evidence="16">Na(+)-translocating NQR subunit B</shortName>
        <ecNumber evidence="16">7.2.1.1</ecNumber>
    </recommendedName>
    <alternativeName>
        <fullName evidence="16">NQR complex subunit B</fullName>
    </alternativeName>
    <alternativeName>
        <fullName evidence="16">NQR-1 subunit B</fullName>
    </alternativeName>
</protein>
<dbReference type="PANTHER" id="PTHR30578:SF1">
    <property type="entry name" value="NA(+)-TRANSLOCATING NADH-QUINONE REDUCTASE SUBUNIT B"/>
    <property type="match status" value="1"/>
</dbReference>
<keyword evidence="1 16" id="KW-0813">Transport</keyword>
<dbReference type="GO" id="GO:0010181">
    <property type="term" value="F:FMN binding"/>
    <property type="evidence" value="ECO:0007669"/>
    <property type="project" value="InterPro"/>
</dbReference>
<evidence type="ECO:0000313" key="19">
    <source>
        <dbReference type="Proteomes" id="UP000265916"/>
    </source>
</evidence>
<organism evidence="18 19">
    <name type="scientific">Psittacicella hinzii</name>
    <dbReference type="NCBI Taxonomy" id="2028575"/>
    <lineage>
        <taxon>Bacteria</taxon>
        <taxon>Pseudomonadati</taxon>
        <taxon>Pseudomonadota</taxon>
        <taxon>Gammaproteobacteria</taxon>
        <taxon>Pasteurellales</taxon>
        <taxon>Psittacicellaceae</taxon>
        <taxon>Psittacicella</taxon>
    </lineage>
</organism>
<evidence type="ECO:0000256" key="16">
    <source>
        <dbReference type="HAMAP-Rule" id="MF_00426"/>
    </source>
</evidence>
<keyword evidence="14 16" id="KW-0472">Membrane</keyword>
<dbReference type="OrthoDB" id="9776359at2"/>
<evidence type="ECO:0000256" key="4">
    <source>
        <dbReference type="ARBA" id="ARBA00022553"/>
    </source>
</evidence>
<sequence>MGLKKLFDKLEPAFLPGGKHEKWYALFEAVYTIFYTPKSVTQGRIHVRDVIDLKRIMTTVWLALFPAAFFGSWNVGDLTINALVNAGVTTEHLPEVIASNWHYQLAHFFGASFAADASWLSKMIIGFAFWAPIYMTVFVVGGFWEVLFASVRGHEVNEGFFVTSILFSLILPPTIPLWQAALGITFGVVIAKEIFGGTGKNLVNPALAGRAFLFFAYPSSLTGDSIWYTASTQQVVDTLKTVAPNVDAFSGATPLGQLAVNHAQEVLGHQLTWFDAFIGFMPGTIGEVGKLALIFGGAVLLFTRIASWRIVWGVVVGTVLMSLFFNWLATTSIVSESSKALFALPFWWHMVLGGWMIGTLFMATDPVSASFTEKGKWWYGFLIGASVVLIRVVNPAFPEGMMLAILFANLFAPIIDYIVVQRNIKRRRAR</sequence>
<dbReference type="GO" id="GO:0006814">
    <property type="term" value="P:sodium ion transport"/>
    <property type="evidence" value="ECO:0007669"/>
    <property type="project" value="UniProtKB-UniRule"/>
</dbReference>
<keyword evidence="11 16" id="KW-0915">Sodium</keyword>
<keyword evidence="19" id="KW-1185">Reference proteome</keyword>
<gene>
    <name evidence="16" type="primary">nqrB</name>
    <name evidence="18" type="ORF">CKF58_05605</name>
</gene>
<feature type="transmembrane region" description="Helical" evidence="16">
    <location>
        <begin position="400"/>
        <end position="420"/>
    </location>
</feature>
<dbReference type="PANTHER" id="PTHR30578">
    <property type="entry name" value="ELECTRON TRANSPORT COMPLEX PROTEIN RNFD"/>
    <property type="match status" value="1"/>
</dbReference>
<feature type="transmembrane region" description="Helical" evidence="16">
    <location>
        <begin position="123"/>
        <end position="147"/>
    </location>
</feature>
<evidence type="ECO:0000256" key="17">
    <source>
        <dbReference type="PIRSR" id="PIRSR016055-50"/>
    </source>
</evidence>
<evidence type="ECO:0000256" key="7">
    <source>
        <dbReference type="ARBA" id="ARBA00022692"/>
    </source>
</evidence>
<evidence type="ECO:0000313" key="18">
    <source>
        <dbReference type="EMBL" id="RIY36791.1"/>
    </source>
</evidence>
<evidence type="ECO:0000256" key="9">
    <source>
        <dbReference type="ARBA" id="ARBA00022989"/>
    </source>
</evidence>
<comment type="catalytic activity">
    <reaction evidence="16">
        <text>a ubiquinone + n Na(+)(in) + NADH + H(+) = a ubiquinol + n Na(+)(out) + NAD(+)</text>
        <dbReference type="Rhea" id="RHEA:47748"/>
        <dbReference type="Rhea" id="RHEA-COMP:9565"/>
        <dbReference type="Rhea" id="RHEA-COMP:9566"/>
        <dbReference type="ChEBI" id="CHEBI:15378"/>
        <dbReference type="ChEBI" id="CHEBI:16389"/>
        <dbReference type="ChEBI" id="CHEBI:17976"/>
        <dbReference type="ChEBI" id="CHEBI:29101"/>
        <dbReference type="ChEBI" id="CHEBI:57540"/>
        <dbReference type="ChEBI" id="CHEBI:57945"/>
        <dbReference type="EC" id="7.2.1.1"/>
    </reaction>
</comment>
<dbReference type="InterPro" id="IPR004338">
    <property type="entry name" value="NqrB/RnfD"/>
</dbReference>
<dbReference type="NCBIfam" id="TIGR01937">
    <property type="entry name" value="nqrB"/>
    <property type="match status" value="1"/>
</dbReference>
<accession>A0A3A1YGR5</accession>
<comment type="caution">
    <text evidence="18">The sequence shown here is derived from an EMBL/GenBank/DDBJ whole genome shotgun (WGS) entry which is preliminary data.</text>
</comment>
<evidence type="ECO:0000256" key="13">
    <source>
        <dbReference type="ARBA" id="ARBA00023075"/>
    </source>
</evidence>
<feature type="transmembrane region" description="Helical" evidence="16">
    <location>
        <begin position="159"/>
        <end position="178"/>
    </location>
</feature>
<feature type="modified residue" description="FMN phosphoryl threonine" evidence="16 17">
    <location>
        <position position="253"/>
    </location>
</feature>
<dbReference type="GO" id="GO:0022904">
    <property type="term" value="P:respiratory electron transport chain"/>
    <property type="evidence" value="ECO:0007669"/>
    <property type="project" value="InterPro"/>
</dbReference>
<feature type="transmembrane region" description="Helical" evidence="16">
    <location>
        <begin position="56"/>
        <end position="75"/>
    </location>
</feature>
<dbReference type="PIRSF" id="PIRSF016055">
    <property type="entry name" value="NADH-UbQ_OxRdtase_B_su"/>
    <property type="match status" value="1"/>
</dbReference>
<dbReference type="RefSeq" id="WP_119531824.1">
    <property type="nucleotide sequence ID" value="NZ_JBHSSP010000016.1"/>
</dbReference>
<dbReference type="EMBL" id="NRJG01000099">
    <property type="protein sequence ID" value="RIY36791.1"/>
    <property type="molecule type" value="Genomic_DNA"/>
</dbReference>
<dbReference type="NCBIfam" id="NF003756">
    <property type="entry name" value="PRK05349.1"/>
    <property type="match status" value="1"/>
</dbReference>
<keyword evidence="2 16" id="KW-1003">Cell membrane</keyword>
<keyword evidence="4 16" id="KW-0597">Phosphoprotein</keyword>
<keyword evidence="9 16" id="KW-1133">Transmembrane helix</keyword>
<proteinExistence type="inferred from homology"/>
<evidence type="ECO:0000256" key="1">
    <source>
        <dbReference type="ARBA" id="ARBA00022448"/>
    </source>
</evidence>
<keyword evidence="6 16" id="KW-0288">FMN</keyword>
<dbReference type="HAMAP" id="MF_00426">
    <property type="entry name" value="NqrB"/>
    <property type="match status" value="1"/>
</dbReference>
<feature type="transmembrane region" description="Helical" evidence="16">
    <location>
        <begin position="346"/>
        <end position="364"/>
    </location>
</feature>
<comment type="subcellular location">
    <subcellularLocation>
        <location evidence="16">Cell membrane</location>
        <topology evidence="16">Multi-pass membrane protein</topology>
    </subcellularLocation>
</comment>
<comment type="similarity">
    <text evidence="16">Belongs to the NqrB/RnfD family.</text>
</comment>
<dbReference type="AlphaFoldDB" id="A0A3A1YGR5"/>
<dbReference type="Pfam" id="PF03116">
    <property type="entry name" value="NQR2_RnfD_RnfE"/>
    <property type="match status" value="1"/>
</dbReference>
<dbReference type="GO" id="GO:0055085">
    <property type="term" value="P:transmembrane transport"/>
    <property type="evidence" value="ECO:0007669"/>
    <property type="project" value="InterPro"/>
</dbReference>
<keyword evidence="5 16" id="KW-0285">Flavoprotein</keyword>
<comment type="function">
    <text evidence="16">NQR complex catalyzes the reduction of ubiquinone-1 to ubiquinol by two successive reactions, coupled with the transport of Na(+) ions from the cytoplasm to the periplasm. NqrA to NqrE are probably involved in the second step, the conversion of ubisemiquinone to ubiquinol.</text>
</comment>
<evidence type="ECO:0000256" key="8">
    <source>
        <dbReference type="ARBA" id="ARBA00022967"/>
    </source>
</evidence>
<keyword evidence="7 16" id="KW-0812">Transmembrane</keyword>
<feature type="transmembrane region" description="Helical" evidence="16">
    <location>
        <begin position="277"/>
        <end position="303"/>
    </location>
</feature>
<keyword evidence="13 16" id="KW-0830">Ubiquinone</keyword>
<dbReference type="EC" id="7.2.1.1" evidence="16"/>
<dbReference type="GO" id="GO:0005886">
    <property type="term" value="C:plasma membrane"/>
    <property type="evidence" value="ECO:0007669"/>
    <property type="project" value="UniProtKB-SubCell"/>
</dbReference>
<keyword evidence="12 16" id="KW-0406">Ion transport</keyword>
<reference evidence="18 19" key="1">
    <citation type="submission" date="2017-08" db="EMBL/GenBank/DDBJ databases">
        <title>Reclassification of Bisgaard taxon 37 and 44.</title>
        <authorList>
            <person name="Christensen H."/>
        </authorList>
    </citation>
    <scope>NUCLEOTIDE SEQUENCE [LARGE SCALE GENOMIC DNA]</scope>
    <source>
        <strain evidence="18 19">111</strain>
    </source>
</reference>
<dbReference type="InterPro" id="IPR010966">
    <property type="entry name" value="NqrB"/>
</dbReference>
<evidence type="ECO:0000256" key="6">
    <source>
        <dbReference type="ARBA" id="ARBA00022643"/>
    </source>
</evidence>
<dbReference type="Proteomes" id="UP000265916">
    <property type="component" value="Unassembled WGS sequence"/>
</dbReference>
<keyword evidence="3" id="KW-0997">Cell inner membrane</keyword>
<evidence type="ECO:0000256" key="2">
    <source>
        <dbReference type="ARBA" id="ARBA00022475"/>
    </source>
</evidence>
<comment type="subunit">
    <text evidence="16">Composed of six subunits; NqrA, NqrB, NqrC, NqrD, NqrE and NqrF.</text>
</comment>
<keyword evidence="15 16" id="KW-0739">Sodium transport</keyword>
<feature type="transmembrane region" description="Helical" evidence="16">
    <location>
        <begin position="376"/>
        <end position="394"/>
    </location>
</feature>
<dbReference type="GO" id="GO:0016655">
    <property type="term" value="F:oxidoreductase activity, acting on NAD(P)H, quinone or similar compound as acceptor"/>
    <property type="evidence" value="ECO:0007669"/>
    <property type="project" value="UniProtKB-UniRule"/>
</dbReference>
<evidence type="ECO:0000256" key="10">
    <source>
        <dbReference type="ARBA" id="ARBA00023027"/>
    </source>
</evidence>
<evidence type="ECO:0000256" key="12">
    <source>
        <dbReference type="ARBA" id="ARBA00023065"/>
    </source>
</evidence>
<feature type="transmembrane region" description="Helical" evidence="16">
    <location>
        <begin position="310"/>
        <end position="334"/>
    </location>
</feature>
<evidence type="ECO:0000256" key="14">
    <source>
        <dbReference type="ARBA" id="ARBA00023136"/>
    </source>
</evidence>